<evidence type="ECO:0000259" key="8">
    <source>
        <dbReference type="Pfam" id="PF01431"/>
    </source>
</evidence>
<keyword evidence="5" id="KW-0378">Hydrolase</keyword>
<evidence type="ECO:0000256" key="3">
    <source>
        <dbReference type="ARBA" id="ARBA00022670"/>
    </source>
</evidence>
<keyword evidence="7" id="KW-0482">Metalloprotease</keyword>
<feature type="domain" description="Peptidase M13 N-terminal" evidence="9">
    <location>
        <begin position="17"/>
        <end position="397"/>
    </location>
</feature>
<dbReference type="SUPFAM" id="SSF55486">
    <property type="entry name" value="Metalloproteases ('zincins'), catalytic domain"/>
    <property type="match status" value="1"/>
</dbReference>
<reference evidence="10 11" key="1">
    <citation type="submission" date="2013-08" db="EMBL/GenBank/DDBJ databases">
        <title>The genome sequence of Knoellia aerolata.</title>
        <authorList>
            <person name="Zhu W."/>
            <person name="Wang G."/>
        </authorList>
    </citation>
    <scope>NUCLEOTIDE SEQUENCE [LARGE SCALE GENOMIC DNA]</scope>
    <source>
        <strain evidence="10 11">DSM 18566</strain>
    </source>
</reference>
<organism evidence="10 11">
    <name type="scientific">Knoellia aerolata DSM 18566</name>
    <dbReference type="NCBI Taxonomy" id="1385519"/>
    <lineage>
        <taxon>Bacteria</taxon>
        <taxon>Bacillati</taxon>
        <taxon>Actinomycetota</taxon>
        <taxon>Actinomycetes</taxon>
        <taxon>Micrococcales</taxon>
        <taxon>Intrasporangiaceae</taxon>
        <taxon>Knoellia</taxon>
    </lineage>
</organism>
<name>A0A0A0JUT4_9MICO</name>
<dbReference type="Pfam" id="PF05649">
    <property type="entry name" value="Peptidase_M13_N"/>
    <property type="match status" value="1"/>
</dbReference>
<proteinExistence type="inferred from homology"/>
<evidence type="ECO:0000256" key="1">
    <source>
        <dbReference type="ARBA" id="ARBA00001947"/>
    </source>
</evidence>
<dbReference type="InterPro" id="IPR042089">
    <property type="entry name" value="Peptidase_M13_dom_2"/>
</dbReference>
<evidence type="ECO:0000256" key="5">
    <source>
        <dbReference type="ARBA" id="ARBA00022801"/>
    </source>
</evidence>
<evidence type="ECO:0000259" key="9">
    <source>
        <dbReference type="Pfam" id="PF05649"/>
    </source>
</evidence>
<evidence type="ECO:0000313" key="11">
    <source>
        <dbReference type="Proteomes" id="UP000030013"/>
    </source>
</evidence>
<dbReference type="PROSITE" id="PS51885">
    <property type="entry name" value="NEPRILYSIN"/>
    <property type="match status" value="1"/>
</dbReference>
<evidence type="ECO:0000256" key="4">
    <source>
        <dbReference type="ARBA" id="ARBA00022723"/>
    </source>
</evidence>
<dbReference type="InterPro" id="IPR024079">
    <property type="entry name" value="MetalloPept_cat_dom_sf"/>
</dbReference>
<comment type="caution">
    <text evidence="10">The sequence shown here is derived from an EMBL/GenBank/DDBJ whole genome shotgun (WGS) entry which is preliminary data.</text>
</comment>
<dbReference type="Gene3D" id="3.40.390.10">
    <property type="entry name" value="Collagenase (Catalytic Domain)"/>
    <property type="match status" value="1"/>
</dbReference>
<dbReference type="PANTHER" id="PTHR11733:SF167">
    <property type="entry name" value="FI17812P1-RELATED"/>
    <property type="match status" value="1"/>
</dbReference>
<dbReference type="eggNOG" id="COG3590">
    <property type="taxonomic scope" value="Bacteria"/>
</dbReference>
<dbReference type="Proteomes" id="UP000030013">
    <property type="component" value="Unassembled WGS sequence"/>
</dbReference>
<dbReference type="PANTHER" id="PTHR11733">
    <property type="entry name" value="ZINC METALLOPROTEASE FAMILY M13 NEPRILYSIN-RELATED"/>
    <property type="match status" value="1"/>
</dbReference>
<keyword evidence="3" id="KW-0645">Protease</keyword>
<dbReference type="GO" id="GO:0016485">
    <property type="term" value="P:protein processing"/>
    <property type="evidence" value="ECO:0007669"/>
    <property type="project" value="TreeGrafter"/>
</dbReference>
<protein>
    <submittedName>
        <fullName evidence="10">Peptidase M13</fullName>
    </submittedName>
</protein>
<dbReference type="PRINTS" id="PR00786">
    <property type="entry name" value="NEPRILYSIN"/>
</dbReference>
<dbReference type="Pfam" id="PF01431">
    <property type="entry name" value="Peptidase_M13"/>
    <property type="match status" value="1"/>
</dbReference>
<evidence type="ECO:0000256" key="7">
    <source>
        <dbReference type="ARBA" id="ARBA00023049"/>
    </source>
</evidence>
<dbReference type="InterPro" id="IPR000718">
    <property type="entry name" value="Peptidase_M13"/>
</dbReference>
<dbReference type="GO" id="GO:0005886">
    <property type="term" value="C:plasma membrane"/>
    <property type="evidence" value="ECO:0007669"/>
    <property type="project" value="TreeGrafter"/>
</dbReference>
<dbReference type="Gene3D" id="1.10.1380.10">
    <property type="entry name" value="Neutral endopeptidase , domain2"/>
    <property type="match status" value="1"/>
</dbReference>
<feature type="domain" description="Peptidase M13 C-terminal" evidence="8">
    <location>
        <begin position="449"/>
        <end position="646"/>
    </location>
</feature>
<dbReference type="GO" id="GO:0004222">
    <property type="term" value="F:metalloendopeptidase activity"/>
    <property type="evidence" value="ECO:0007669"/>
    <property type="project" value="InterPro"/>
</dbReference>
<keyword evidence="4" id="KW-0479">Metal-binding</keyword>
<keyword evidence="6" id="KW-0862">Zinc</keyword>
<dbReference type="EMBL" id="AVPL01000040">
    <property type="protein sequence ID" value="KGN40454.1"/>
    <property type="molecule type" value="Genomic_DNA"/>
</dbReference>
<accession>A0A0A0JUT4</accession>
<dbReference type="InterPro" id="IPR018497">
    <property type="entry name" value="Peptidase_M13_C"/>
</dbReference>
<evidence type="ECO:0000313" key="10">
    <source>
        <dbReference type="EMBL" id="KGN40454.1"/>
    </source>
</evidence>
<dbReference type="CDD" id="cd08662">
    <property type="entry name" value="M13"/>
    <property type="match status" value="1"/>
</dbReference>
<dbReference type="GO" id="GO:0046872">
    <property type="term" value="F:metal ion binding"/>
    <property type="evidence" value="ECO:0007669"/>
    <property type="project" value="UniProtKB-KW"/>
</dbReference>
<sequence>MMRSGIDHSAGDPSVRPQDDLFGHVNGGWVARTEIPSDRGRYGSFDILRENAEAQVRDIITSVAEGEPADGTVARKVGDLYSSFMDEARIEQRGVEPLAPFLEAISGASSPQDVVSLLGRFLRAGVDGLVHPIVNTDDRDSTRYVVYLEQAGIGLPDEAYYREARHEAIRTAYPPHVARMLTLAGLYAGDEATAAADRIMGLETRIAASHWDQVANRDAVKTYTLLDRAGLDELTPGVDWDAYLAGAQAPATSFDQVVARQPDHLRSISEALSDVDLATWQDWLRWRVVHALAPYLPEAIVAENFDFFGRTLSGVPENRERWKRGVGLVEEALGEAVGQLYVERHFPPRAKERMVELVDNLVEAFRRDFDGLEWMGEQTRREALAKLEAFTPKIGYPERWRDYSALAVDPADLLGNVARASAFEVDRNLAKLGGPVDRDEWFMTPQTVNAYYNPGLNEIVFPAAILQPPFFDVEADDAVNYGGIGAVIGHEVGHGFDDQGSQYDGEGNLRNWWTESDRANFDGRAKRLITQFDDLESRDAPGHKVNGALTVGENIGDLGGLTIGHAAYRISTEGGEAPVIDDLTGDQRFFIGWARVWCGAAREAEAVRLLAIDPHAPMDLRANAVRNLTEFHEAFDVAEGDGMWLPEGERVRIF</sequence>
<gene>
    <name evidence="10" type="ORF">N801_13420</name>
</gene>
<keyword evidence="11" id="KW-1185">Reference proteome</keyword>
<comment type="similarity">
    <text evidence="2">Belongs to the peptidase M13 family.</text>
</comment>
<evidence type="ECO:0000256" key="2">
    <source>
        <dbReference type="ARBA" id="ARBA00007357"/>
    </source>
</evidence>
<dbReference type="InterPro" id="IPR008753">
    <property type="entry name" value="Peptidase_M13_N"/>
</dbReference>
<dbReference type="STRING" id="1385519.N801_13420"/>
<evidence type="ECO:0000256" key="6">
    <source>
        <dbReference type="ARBA" id="ARBA00022833"/>
    </source>
</evidence>
<dbReference type="AlphaFoldDB" id="A0A0A0JUT4"/>
<comment type="cofactor">
    <cofactor evidence="1">
        <name>Zn(2+)</name>
        <dbReference type="ChEBI" id="CHEBI:29105"/>
    </cofactor>
</comment>